<keyword evidence="2" id="KW-1185">Reference proteome</keyword>
<gene>
    <name evidence="1" type="ORF">FGF67_06025</name>
</gene>
<reference evidence="1 2" key="1">
    <citation type="submission" date="2019-05" db="EMBL/GenBank/DDBJ databases">
        <title>Tamlana fucoidanivorans sp. nov., isolated from the surface of algae collected from Fujian province in China.</title>
        <authorList>
            <person name="Li J."/>
        </authorList>
    </citation>
    <scope>NUCLEOTIDE SEQUENCE [LARGE SCALE GENOMIC DNA]</scope>
    <source>
        <strain evidence="1 2">CW2-9</strain>
    </source>
</reference>
<sequence>MKVLMLFLLSIALYSCHQKQVSTHMIGSWKMVYADVLEDDSIQTKDLTHTAFIKIINQTHFAFFNQSEHGNDLFYSGAGTYVLEDNTYTETLDYTTDNHLKSQKFIFKVQFIGDTLVQSGVEQIETAGINRTITEKYIRIN</sequence>
<dbReference type="Proteomes" id="UP000308713">
    <property type="component" value="Unassembled WGS sequence"/>
</dbReference>
<name>A0A5C4SMP6_9FLAO</name>
<comment type="caution">
    <text evidence="1">The sequence shown here is derived from an EMBL/GenBank/DDBJ whole genome shotgun (WGS) entry which is preliminary data.</text>
</comment>
<dbReference type="AlphaFoldDB" id="A0A5C4SMP6"/>
<accession>A0A5C4SMP6</accession>
<protein>
    <recommendedName>
        <fullName evidence="3">Lipocalin-like domain-containing protein</fullName>
    </recommendedName>
</protein>
<dbReference type="Gene3D" id="2.40.128.490">
    <property type="entry name" value="Uncharacterised protein PF14869, DUF4488"/>
    <property type="match status" value="1"/>
</dbReference>
<dbReference type="EMBL" id="VDCS01000005">
    <property type="protein sequence ID" value="TNJ45265.1"/>
    <property type="molecule type" value="Genomic_DNA"/>
</dbReference>
<dbReference type="RefSeq" id="WP_139695737.1">
    <property type="nucleotide sequence ID" value="NZ_VDCS01000005.1"/>
</dbReference>
<dbReference type="PROSITE" id="PS51257">
    <property type="entry name" value="PROKAR_LIPOPROTEIN"/>
    <property type="match status" value="1"/>
</dbReference>
<organism evidence="1 2">
    <name type="scientific">Allotamlana fucoidanivorans</name>
    <dbReference type="NCBI Taxonomy" id="2583814"/>
    <lineage>
        <taxon>Bacteria</taxon>
        <taxon>Pseudomonadati</taxon>
        <taxon>Bacteroidota</taxon>
        <taxon>Flavobacteriia</taxon>
        <taxon>Flavobacteriales</taxon>
        <taxon>Flavobacteriaceae</taxon>
        <taxon>Allotamlana</taxon>
    </lineage>
</organism>
<proteinExistence type="predicted"/>
<dbReference type="OrthoDB" id="1493972at2"/>
<evidence type="ECO:0000313" key="2">
    <source>
        <dbReference type="Proteomes" id="UP000308713"/>
    </source>
</evidence>
<evidence type="ECO:0000313" key="1">
    <source>
        <dbReference type="EMBL" id="TNJ45265.1"/>
    </source>
</evidence>
<evidence type="ECO:0008006" key="3">
    <source>
        <dbReference type="Google" id="ProtNLM"/>
    </source>
</evidence>